<accession>A0A2M4B6Q1</accession>
<proteinExistence type="predicted"/>
<sequence>MATQLLAVSLFQTRSAWCCDWFLLVQHYSIQKHSAHRAQADRQAAVAVMRLHAPYLAASRSSGPDACFQYTINEPA</sequence>
<name>A0A2M4B6Q1_9DIPT</name>
<dbReference type="EMBL" id="GGFK01015350">
    <property type="protein sequence ID" value="MBW48671.1"/>
    <property type="molecule type" value="Transcribed_RNA"/>
</dbReference>
<keyword evidence="1" id="KW-0732">Signal</keyword>
<evidence type="ECO:0000256" key="1">
    <source>
        <dbReference type="SAM" id="SignalP"/>
    </source>
</evidence>
<organism evidence="2">
    <name type="scientific">Anopheles triannulatus</name>
    <dbReference type="NCBI Taxonomy" id="58253"/>
    <lineage>
        <taxon>Eukaryota</taxon>
        <taxon>Metazoa</taxon>
        <taxon>Ecdysozoa</taxon>
        <taxon>Arthropoda</taxon>
        <taxon>Hexapoda</taxon>
        <taxon>Insecta</taxon>
        <taxon>Pterygota</taxon>
        <taxon>Neoptera</taxon>
        <taxon>Endopterygota</taxon>
        <taxon>Diptera</taxon>
        <taxon>Nematocera</taxon>
        <taxon>Culicoidea</taxon>
        <taxon>Culicidae</taxon>
        <taxon>Anophelinae</taxon>
        <taxon>Anopheles</taxon>
    </lineage>
</organism>
<reference evidence="2" key="1">
    <citation type="submission" date="2018-01" db="EMBL/GenBank/DDBJ databases">
        <title>An insight into the sialome of Amazonian anophelines.</title>
        <authorList>
            <person name="Ribeiro J.M."/>
            <person name="Scarpassa V."/>
            <person name="Calvo E."/>
        </authorList>
    </citation>
    <scope>NUCLEOTIDE SEQUENCE</scope>
    <source>
        <tissue evidence="2">Salivary glands</tissue>
    </source>
</reference>
<feature type="signal peptide" evidence="1">
    <location>
        <begin position="1"/>
        <end position="18"/>
    </location>
</feature>
<dbReference type="AlphaFoldDB" id="A0A2M4B6Q1"/>
<protein>
    <submittedName>
        <fullName evidence="2">Putative secreted protein</fullName>
    </submittedName>
</protein>
<feature type="chain" id="PRO_5014882549" evidence="1">
    <location>
        <begin position="19"/>
        <end position="76"/>
    </location>
</feature>
<evidence type="ECO:0000313" key="2">
    <source>
        <dbReference type="EMBL" id="MBW48671.1"/>
    </source>
</evidence>